<dbReference type="EMBL" id="JAAIYP010000038">
    <property type="protein sequence ID" value="NFV80663.1"/>
    <property type="molecule type" value="Genomic_DNA"/>
</dbReference>
<evidence type="ECO:0000313" key="3">
    <source>
        <dbReference type="EMBL" id="NFV80663.1"/>
    </source>
</evidence>
<feature type="chain" id="PRO_5028959329" evidence="2">
    <location>
        <begin position="21"/>
        <end position="240"/>
    </location>
</feature>
<comment type="caution">
    <text evidence="3">The sequence shown here is derived from an EMBL/GenBank/DDBJ whole genome shotgun (WGS) entry which is preliminary data.</text>
</comment>
<feature type="region of interest" description="Disordered" evidence="1">
    <location>
        <begin position="41"/>
        <end position="144"/>
    </location>
</feature>
<dbReference type="Proteomes" id="UP000480684">
    <property type="component" value="Unassembled WGS sequence"/>
</dbReference>
<evidence type="ECO:0000256" key="2">
    <source>
        <dbReference type="SAM" id="SignalP"/>
    </source>
</evidence>
<protein>
    <submittedName>
        <fullName evidence="3">Uncharacterized protein</fullName>
    </submittedName>
</protein>
<evidence type="ECO:0000256" key="1">
    <source>
        <dbReference type="SAM" id="MobiDB-lite"/>
    </source>
</evidence>
<dbReference type="AlphaFoldDB" id="A0A7C9QU11"/>
<name>A0A7C9QU11_9PROT</name>
<feature type="compositionally biased region" description="Low complexity" evidence="1">
    <location>
        <begin position="94"/>
        <end position="112"/>
    </location>
</feature>
<organism evidence="3 4">
    <name type="scientific">Magnetospirillum aberrantis SpK</name>
    <dbReference type="NCBI Taxonomy" id="908842"/>
    <lineage>
        <taxon>Bacteria</taxon>
        <taxon>Pseudomonadati</taxon>
        <taxon>Pseudomonadota</taxon>
        <taxon>Alphaproteobacteria</taxon>
        <taxon>Rhodospirillales</taxon>
        <taxon>Rhodospirillaceae</taxon>
        <taxon>Magnetospirillum</taxon>
    </lineage>
</organism>
<sequence length="240" mass="24272">MRTFVVVAAVSSLAAVTAEASDLRRAMSGRLIPVQAVAVEPPAPERAPREAVTRAPLPTPPAVMAQEPPAVSTPGPSSVPSQEAAAAPTAEIVPPAARETASAAPAPAATDAPPAPTQPAPAPQQQPPMTVQPPLAMEPAPSWTSNDVTFSMPAGQLAAIGVGVLGGLVVLDGIGIPAAAAAFVGGLAGQAWYSYTYTPPAADYSVTQRITTRSWHDAAVRDGASMNRRWLQPVSTGQGG</sequence>
<feature type="signal peptide" evidence="2">
    <location>
        <begin position="1"/>
        <end position="20"/>
    </location>
</feature>
<dbReference type="RefSeq" id="WP_163679331.1">
    <property type="nucleotide sequence ID" value="NZ_JAAIYP010000038.1"/>
</dbReference>
<evidence type="ECO:0000313" key="4">
    <source>
        <dbReference type="Proteomes" id="UP000480684"/>
    </source>
</evidence>
<keyword evidence="4" id="KW-1185">Reference proteome</keyword>
<gene>
    <name evidence="3" type="ORF">G4223_11145</name>
</gene>
<keyword evidence="2" id="KW-0732">Signal</keyword>
<feature type="compositionally biased region" description="Pro residues" evidence="1">
    <location>
        <begin position="113"/>
        <end position="126"/>
    </location>
</feature>
<reference evidence="3 4" key="1">
    <citation type="submission" date="2020-02" db="EMBL/GenBank/DDBJ databases">
        <authorList>
            <person name="Dziuba M."/>
            <person name="Kuznetsov B."/>
            <person name="Mardanov A."/>
            <person name="Ravin N."/>
            <person name="Grouzdev D."/>
        </authorList>
    </citation>
    <scope>NUCLEOTIDE SEQUENCE [LARGE SCALE GENOMIC DNA]</scope>
    <source>
        <strain evidence="3 4">SpK</strain>
    </source>
</reference>
<proteinExistence type="predicted"/>
<accession>A0A7C9QU11</accession>